<dbReference type="CDD" id="cd02869">
    <property type="entry name" value="PseudoU_synth_RluA_like"/>
    <property type="match status" value="1"/>
</dbReference>
<evidence type="ECO:0000256" key="1">
    <source>
        <dbReference type="ARBA" id="ARBA00000073"/>
    </source>
</evidence>
<gene>
    <name evidence="8" type="ORF">GOQ27_05035</name>
</gene>
<dbReference type="Pfam" id="PF00849">
    <property type="entry name" value="PseudoU_synth_2"/>
    <property type="match status" value="1"/>
</dbReference>
<dbReference type="NCBIfam" id="TIGR00005">
    <property type="entry name" value="rluA_subfam"/>
    <property type="match status" value="1"/>
</dbReference>
<dbReference type="PROSITE" id="PS50889">
    <property type="entry name" value="S4"/>
    <property type="match status" value="1"/>
</dbReference>
<feature type="domain" description="RNA-binding S4" evidence="7">
    <location>
        <begin position="13"/>
        <end position="72"/>
    </location>
</feature>
<comment type="catalytic activity">
    <reaction evidence="1 6">
        <text>a uridine in RNA = a pseudouridine in RNA</text>
        <dbReference type="Rhea" id="RHEA:48348"/>
        <dbReference type="Rhea" id="RHEA-COMP:12068"/>
        <dbReference type="Rhea" id="RHEA-COMP:12069"/>
        <dbReference type="ChEBI" id="CHEBI:65314"/>
        <dbReference type="ChEBI" id="CHEBI:65315"/>
    </reaction>
</comment>
<organism evidence="8 9">
    <name type="scientific">Anaeromonas frigoriresistens</name>
    <dbReference type="NCBI Taxonomy" id="2683708"/>
    <lineage>
        <taxon>Bacteria</taxon>
        <taxon>Bacillati</taxon>
        <taxon>Bacillota</taxon>
        <taxon>Tissierellia</taxon>
        <taxon>Tissierellales</taxon>
        <taxon>Thermohalobacteraceae</taxon>
        <taxon>Anaeromonas</taxon>
    </lineage>
</organism>
<keyword evidence="5" id="KW-0694">RNA-binding</keyword>
<dbReference type="AlphaFoldDB" id="A0A942UVY6"/>
<dbReference type="SUPFAM" id="SSF55120">
    <property type="entry name" value="Pseudouridine synthase"/>
    <property type="match status" value="1"/>
</dbReference>
<comment type="function">
    <text evidence="6">Responsible for synthesis of pseudouridine from uracil.</text>
</comment>
<keyword evidence="3 6" id="KW-0413">Isomerase</keyword>
<evidence type="ECO:0000313" key="9">
    <source>
        <dbReference type="Proteomes" id="UP000724672"/>
    </source>
</evidence>
<dbReference type="EC" id="5.4.99.-" evidence="6"/>
<evidence type="ECO:0000256" key="6">
    <source>
        <dbReference type="RuleBase" id="RU362028"/>
    </source>
</evidence>
<name>A0A942UVY6_9FIRM</name>
<dbReference type="InterPro" id="IPR002942">
    <property type="entry name" value="S4_RNA-bd"/>
</dbReference>
<comment type="caution">
    <text evidence="8">The sequence shown here is derived from an EMBL/GenBank/DDBJ whole genome shotgun (WGS) entry which is preliminary data.</text>
</comment>
<dbReference type="InterPro" id="IPR020103">
    <property type="entry name" value="PsdUridine_synth_cat_dom_sf"/>
</dbReference>
<evidence type="ECO:0000256" key="5">
    <source>
        <dbReference type="PROSITE-ProRule" id="PRU00182"/>
    </source>
</evidence>
<dbReference type="CDD" id="cd00165">
    <property type="entry name" value="S4"/>
    <property type="match status" value="1"/>
</dbReference>
<keyword evidence="9" id="KW-1185">Reference proteome</keyword>
<dbReference type="RefSeq" id="WP_203365740.1">
    <property type="nucleotide sequence ID" value="NZ_WSFT01000021.1"/>
</dbReference>
<dbReference type="GO" id="GO:0120159">
    <property type="term" value="F:rRNA pseudouridine synthase activity"/>
    <property type="evidence" value="ECO:0007669"/>
    <property type="project" value="UniProtKB-ARBA"/>
</dbReference>
<dbReference type="SMART" id="SM00363">
    <property type="entry name" value="S4"/>
    <property type="match status" value="1"/>
</dbReference>
<dbReference type="InterPro" id="IPR006225">
    <property type="entry name" value="PsdUridine_synth_RluC/D"/>
</dbReference>
<dbReference type="Proteomes" id="UP000724672">
    <property type="component" value="Unassembled WGS sequence"/>
</dbReference>
<evidence type="ECO:0000256" key="2">
    <source>
        <dbReference type="ARBA" id="ARBA00010876"/>
    </source>
</evidence>
<dbReference type="PANTHER" id="PTHR21600:SF83">
    <property type="entry name" value="PSEUDOURIDYLATE SYNTHASE RPUSD4, MITOCHONDRIAL"/>
    <property type="match status" value="1"/>
</dbReference>
<dbReference type="PANTHER" id="PTHR21600">
    <property type="entry name" value="MITOCHONDRIAL RNA PSEUDOURIDINE SYNTHASE"/>
    <property type="match status" value="1"/>
</dbReference>
<dbReference type="InterPro" id="IPR006145">
    <property type="entry name" value="PsdUridine_synth_RsuA/RluA"/>
</dbReference>
<dbReference type="InterPro" id="IPR050188">
    <property type="entry name" value="RluA_PseudoU_synthase"/>
</dbReference>
<evidence type="ECO:0000256" key="4">
    <source>
        <dbReference type="PIRSR" id="PIRSR606225-1"/>
    </source>
</evidence>
<proteinExistence type="inferred from homology"/>
<dbReference type="InterPro" id="IPR006224">
    <property type="entry name" value="PsdUridine_synth_RluA-like_CS"/>
</dbReference>
<dbReference type="SUPFAM" id="SSF55174">
    <property type="entry name" value="Alpha-L RNA-binding motif"/>
    <property type="match status" value="1"/>
</dbReference>
<feature type="active site" evidence="4">
    <location>
        <position position="145"/>
    </location>
</feature>
<dbReference type="GO" id="GO:0000455">
    <property type="term" value="P:enzyme-directed rRNA pseudouridine synthesis"/>
    <property type="evidence" value="ECO:0007669"/>
    <property type="project" value="UniProtKB-ARBA"/>
</dbReference>
<dbReference type="Gene3D" id="3.30.2350.10">
    <property type="entry name" value="Pseudouridine synthase"/>
    <property type="match status" value="1"/>
</dbReference>
<dbReference type="InterPro" id="IPR036986">
    <property type="entry name" value="S4_RNA-bd_sf"/>
</dbReference>
<dbReference type="EMBL" id="WSFT01000021">
    <property type="protein sequence ID" value="MBS4537814.1"/>
    <property type="molecule type" value="Genomic_DNA"/>
</dbReference>
<evidence type="ECO:0000259" key="7">
    <source>
        <dbReference type="SMART" id="SM00363"/>
    </source>
</evidence>
<sequence>MKKIIIKRNDENQRIDRFLSKYMDKASKGFIQKMIRKKRIKLNGSRTYSEEIVKCDDEITLYLAEETINKFQSEVENIDVKIDLNIIYEDDNILLINKKEGQISHSNNEDGESIVKGVKKYLIDKGEYKPEEEKTFSPAICNRLDLNTSGVIIAAKNYNSLKVINEAIRDQKIEKYYKALVAGKIDKRDLLEGYLVKDNKTNKVMIYNKWVENSKEIKTRISPIKYNEDYTLLDIELITGRTHQIRAHLSSINHPIVGDRKYGDKETNKKFNLKSQFLIAYKITFKGLKNGLEYLNNRSFEAKIDEKYNRIEQVIF</sequence>
<protein>
    <recommendedName>
        <fullName evidence="6">Pseudouridine synthase</fullName>
        <ecNumber evidence="6">5.4.99.-</ecNumber>
    </recommendedName>
</protein>
<comment type="similarity">
    <text evidence="2 6">Belongs to the pseudouridine synthase RluA family.</text>
</comment>
<evidence type="ECO:0000256" key="3">
    <source>
        <dbReference type="ARBA" id="ARBA00023235"/>
    </source>
</evidence>
<dbReference type="GO" id="GO:0003723">
    <property type="term" value="F:RNA binding"/>
    <property type="evidence" value="ECO:0007669"/>
    <property type="project" value="UniProtKB-KW"/>
</dbReference>
<dbReference type="PROSITE" id="PS01129">
    <property type="entry name" value="PSI_RLU"/>
    <property type="match status" value="1"/>
</dbReference>
<accession>A0A942UVY6</accession>
<reference evidence="8" key="1">
    <citation type="submission" date="2019-12" db="EMBL/GenBank/DDBJ databases">
        <title>Clostridiaceae gen. nov. sp. nov., isolated from sediment in Xinjiang, China.</title>
        <authorList>
            <person name="Zhang R."/>
        </authorList>
    </citation>
    <scope>NUCLEOTIDE SEQUENCE</scope>
    <source>
        <strain evidence="8">D2Q-11</strain>
    </source>
</reference>
<dbReference type="Gene3D" id="3.10.290.10">
    <property type="entry name" value="RNA-binding S4 domain"/>
    <property type="match status" value="1"/>
</dbReference>
<evidence type="ECO:0000313" key="8">
    <source>
        <dbReference type="EMBL" id="MBS4537814.1"/>
    </source>
</evidence>